<name>A0ACC1M348_9FUNG</name>
<comment type="caution">
    <text evidence="1">The sequence shown here is derived from an EMBL/GenBank/DDBJ whole genome shotgun (WGS) entry which is preliminary data.</text>
</comment>
<protein>
    <submittedName>
        <fullName evidence="1">Uncharacterized protein</fullName>
    </submittedName>
</protein>
<proteinExistence type="predicted"/>
<feature type="non-terminal residue" evidence="1">
    <location>
        <position position="670"/>
    </location>
</feature>
<organism evidence="1 2">
    <name type="scientific">Coemansia aciculifera</name>
    <dbReference type="NCBI Taxonomy" id="417176"/>
    <lineage>
        <taxon>Eukaryota</taxon>
        <taxon>Fungi</taxon>
        <taxon>Fungi incertae sedis</taxon>
        <taxon>Zoopagomycota</taxon>
        <taxon>Kickxellomycotina</taxon>
        <taxon>Kickxellomycetes</taxon>
        <taxon>Kickxellales</taxon>
        <taxon>Kickxellaceae</taxon>
        <taxon>Coemansia</taxon>
    </lineage>
</organism>
<gene>
    <name evidence="1" type="ORF">IWW38_002796</name>
</gene>
<reference evidence="1" key="1">
    <citation type="submission" date="2022-07" db="EMBL/GenBank/DDBJ databases">
        <title>Phylogenomic reconstructions and comparative analyses of Kickxellomycotina fungi.</title>
        <authorList>
            <person name="Reynolds N.K."/>
            <person name="Stajich J.E."/>
            <person name="Barry K."/>
            <person name="Grigoriev I.V."/>
            <person name="Crous P."/>
            <person name="Smith M.E."/>
        </authorList>
    </citation>
    <scope>NUCLEOTIDE SEQUENCE</scope>
    <source>
        <strain evidence="1">CBS 190363</strain>
    </source>
</reference>
<evidence type="ECO:0000313" key="1">
    <source>
        <dbReference type="EMBL" id="KAJ2893691.1"/>
    </source>
</evidence>
<accession>A0ACC1M348</accession>
<dbReference type="EMBL" id="JANBVB010000509">
    <property type="protein sequence ID" value="KAJ2893691.1"/>
    <property type="molecule type" value="Genomic_DNA"/>
</dbReference>
<dbReference type="Proteomes" id="UP001139981">
    <property type="component" value="Unassembled WGS sequence"/>
</dbReference>
<evidence type="ECO:0000313" key="2">
    <source>
        <dbReference type="Proteomes" id="UP001139981"/>
    </source>
</evidence>
<keyword evidence="2" id="KW-1185">Reference proteome</keyword>
<sequence length="670" mass="72080">MRRNPNEEGEQENNAADSSQPGNEALERGRYTPVTRFRDVDLFRRAENLSDEDSNQGDNSQDEDRSIHLAMIRNGFQAADDDDDDDSHSEDDDDSDDSDNSDRGNMVNILEDDEELEVSFAATGQMFSSGEDHSDDGDSDNTDEEYAAANRIALSHENLPSLISSAMDRAQDRANKSRRGTSCERSPKQQFIPKYLETTAYGALHSHLAGKCGKAGGSGTGSNAASGKAGGEQSSNNGAAAHGPASGLVAPDMFFRTLARDTWPHYCSSVPSVPAIAGLRLGYGLGLDDRLSLVTSQGGGNDDGRAVRGDPITGSVSFVARRVGASGRDQAAQRAGGRHFQASAEASAKQRQRLPSGWVAVKNLANMTVDSDRVSIRYTGPGRQDTDAAMVRSNHSIPTHTGVYYFEAYIKSRGQSGYIGVGLAQGHVSVHRLPGWDQGSWGYHGDDGNSFSGDGRGSKYGPGFTTGDTVGCGVDFTKRRIFFTRNGFFLGYVFDRIDTSKDLFPCVGMRTLGEHVKANFGRKPFVFDISHYVSLAHEDALRLVSSASTRSLLPAMNDAKDDAKDDTSAAELVSAAELLQLRDSELGVACPGHTASMDESGATLSIVLSYLLHNEHFSTARALIENVVGRRQHHAEGTKEPEATSSSSSSSKRLGEIYSALSEQDAQRET</sequence>